<protein>
    <submittedName>
        <fullName evidence="2">Uncharacterized protein</fullName>
    </submittedName>
</protein>
<keyword evidence="1" id="KW-0812">Transmembrane</keyword>
<evidence type="ECO:0000313" key="3">
    <source>
        <dbReference type="Proteomes" id="UP000823915"/>
    </source>
</evidence>
<organism evidence="2 3">
    <name type="scientific">Candidatus Acutalibacter pullistercoris</name>
    <dbReference type="NCBI Taxonomy" id="2838418"/>
    <lineage>
        <taxon>Bacteria</taxon>
        <taxon>Bacillati</taxon>
        <taxon>Bacillota</taxon>
        <taxon>Clostridia</taxon>
        <taxon>Eubacteriales</taxon>
        <taxon>Acutalibacteraceae</taxon>
        <taxon>Acutalibacter</taxon>
    </lineage>
</organism>
<accession>A0A9D1YBL2</accession>
<reference evidence="2" key="1">
    <citation type="journal article" date="2021" name="PeerJ">
        <title>Extensive microbial diversity within the chicken gut microbiome revealed by metagenomics and culture.</title>
        <authorList>
            <person name="Gilroy R."/>
            <person name="Ravi A."/>
            <person name="Getino M."/>
            <person name="Pursley I."/>
            <person name="Horton D.L."/>
            <person name="Alikhan N.F."/>
            <person name="Baker D."/>
            <person name="Gharbi K."/>
            <person name="Hall N."/>
            <person name="Watson M."/>
            <person name="Adriaenssens E.M."/>
            <person name="Foster-Nyarko E."/>
            <person name="Jarju S."/>
            <person name="Secka A."/>
            <person name="Antonio M."/>
            <person name="Oren A."/>
            <person name="Chaudhuri R.R."/>
            <person name="La Ragione R."/>
            <person name="Hildebrand F."/>
            <person name="Pallen M.J."/>
        </authorList>
    </citation>
    <scope>NUCLEOTIDE SEQUENCE</scope>
    <source>
        <strain evidence="2">1282</strain>
    </source>
</reference>
<evidence type="ECO:0000256" key="1">
    <source>
        <dbReference type="SAM" id="Phobius"/>
    </source>
</evidence>
<keyword evidence="1" id="KW-0472">Membrane</keyword>
<dbReference type="AlphaFoldDB" id="A0A9D1YBL2"/>
<evidence type="ECO:0000313" key="2">
    <source>
        <dbReference type="EMBL" id="HIY25905.1"/>
    </source>
</evidence>
<keyword evidence="1" id="KW-1133">Transmembrane helix</keyword>
<name>A0A9D1YBL2_9FIRM</name>
<sequence length="81" mass="8402">MNKRTGTVIALVCGAAVFLWGVQDLVQWAAVGGDLLEQYSQVEAIVQLVQSCLASGVGKVLLGGLALVAGLVGLKREKPHS</sequence>
<dbReference type="Proteomes" id="UP000823915">
    <property type="component" value="Unassembled WGS sequence"/>
</dbReference>
<dbReference type="EMBL" id="DXDU01000023">
    <property type="protein sequence ID" value="HIY25905.1"/>
    <property type="molecule type" value="Genomic_DNA"/>
</dbReference>
<comment type="caution">
    <text evidence="2">The sequence shown here is derived from an EMBL/GenBank/DDBJ whole genome shotgun (WGS) entry which is preliminary data.</text>
</comment>
<gene>
    <name evidence="2" type="ORF">H9838_01875</name>
</gene>
<reference evidence="2" key="2">
    <citation type="submission" date="2021-04" db="EMBL/GenBank/DDBJ databases">
        <authorList>
            <person name="Gilroy R."/>
        </authorList>
    </citation>
    <scope>NUCLEOTIDE SEQUENCE</scope>
    <source>
        <strain evidence="2">1282</strain>
    </source>
</reference>
<proteinExistence type="predicted"/>
<feature type="transmembrane region" description="Helical" evidence="1">
    <location>
        <begin position="48"/>
        <end position="74"/>
    </location>
</feature>